<reference evidence="2 3" key="1">
    <citation type="submission" date="2016-06" db="EMBL/GenBank/DDBJ databases">
        <authorList>
            <person name="Kjaerup R.B."/>
            <person name="Dalgaard T.S."/>
            <person name="Juul-Madsen H.R."/>
        </authorList>
    </citation>
    <scope>NUCLEOTIDE SEQUENCE [LARGE SCALE GENOMIC DNA]</scope>
    <source>
        <strain evidence="2 3">1165133.8</strain>
    </source>
</reference>
<feature type="transmembrane region" description="Helical" evidence="1">
    <location>
        <begin position="241"/>
        <end position="259"/>
    </location>
</feature>
<sequence>MRFNNPLEIGWQLHALDAIMILINVVAVLYSIRQYRCGRPTYLVLWLSALFYGIILEFTTGMLISRSYIQGEFTAMLTTGSIPGYKTDMPFYILLLYPAINFLGFKLIESFGIRSILARAMSAGVFAILIDAPYVVNGPLSNVRWWQWLDWTLGGRHMFQYWYGWPMADAMWELTWPPLLMWLVWQWERRRAESTAEIATVKRSPLKTLIGFPLLIGLLVNTGGILLSFPIGIAIGFDLPHYPFVLAVALLLLVVLLYSDKQPVGLDRVGWILLAIHVVGYAIVTVANFAHQPVPAGQIVIVTIALVVTAILASYPGYRWRRQGSIIVGLGSAEMGQTAPKRDPDTARVAS</sequence>
<name>A0A1A3P923_MYCAS</name>
<dbReference type="OrthoDB" id="4720727at2"/>
<proteinExistence type="predicted"/>
<keyword evidence="1" id="KW-1133">Transmembrane helix</keyword>
<evidence type="ECO:0000313" key="3">
    <source>
        <dbReference type="Proteomes" id="UP000093928"/>
    </source>
</evidence>
<evidence type="ECO:0000313" key="2">
    <source>
        <dbReference type="EMBL" id="OBK30661.1"/>
    </source>
</evidence>
<evidence type="ECO:0008006" key="4">
    <source>
        <dbReference type="Google" id="ProtNLM"/>
    </source>
</evidence>
<keyword evidence="1" id="KW-0472">Membrane</keyword>
<gene>
    <name evidence="2" type="ORF">A5634_15320</name>
</gene>
<dbReference type="RefSeq" id="WP_065142513.1">
    <property type="nucleotide sequence ID" value="NZ_LZLS01000023.1"/>
</dbReference>
<feature type="transmembrane region" description="Helical" evidence="1">
    <location>
        <begin position="296"/>
        <end position="315"/>
    </location>
</feature>
<feature type="transmembrane region" description="Helical" evidence="1">
    <location>
        <begin position="271"/>
        <end position="290"/>
    </location>
</feature>
<accession>A0A1A3P923</accession>
<evidence type="ECO:0000256" key="1">
    <source>
        <dbReference type="SAM" id="Phobius"/>
    </source>
</evidence>
<feature type="transmembrane region" description="Helical" evidence="1">
    <location>
        <begin position="208"/>
        <end position="235"/>
    </location>
</feature>
<feature type="transmembrane region" description="Helical" evidence="1">
    <location>
        <begin position="44"/>
        <end position="69"/>
    </location>
</feature>
<organism evidence="2 3">
    <name type="scientific">Mycobacterium asiaticum</name>
    <dbReference type="NCBI Taxonomy" id="1790"/>
    <lineage>
        <taxon>Bacteria</taxon>
        <taxon>Bacillati</taxon>
        <taxon>Actinomycetota</taxon>
        <taxon>Actinomycetes</taxon>
        <taxon>Mycobacteriales</taxon>
        <taxon>Mycobacteriaceae</taxon>
        <taxon>Mycobacterium</taxon>
    </lineage>
</organism>
<protein>
    <recommendedName>
        <fullName evidence="4">Carotenoid biosynthesis protein</fullName>
    </recommendedName>
</protein>
<keyword evidence="1" id="KW-0812">Transmembrane</keyword>
<dbReference type="AlphaFoldDB" id="A0A1A3P923"/>
<dbReference type="Proteomes" id="UP000093928">
    <property type="component" value="Unassembled WGS sequence"/>
</dbReference>
<feature type="transmembrane region" description="Helical" evidence="1">
    <location>
        <begin position="12"/>
        <end position="32"/>
    </location>
</feature>
<feature type="transmembrane region" description="Helical" evidence="1">
    <location>
        <begin position="89"/>
        <end position="109"/>
    </location>
</feature>
<dbReference type="EMBL" id="LZLS01000023">
    <property type="protein sequence ID" value="OBK30661.1"/>
    <property type="molecule type" value="Genomic_DNA"/>
</dbReference>
<comment type="caution">
    <text evidence="2">The sequence shown here is derived from an EMBL/GenBank/DDBJ whole genome shotgun (WGS) entry which is preliminary data.</text>
</comment>